<accession>A0A3N6TIV7</accession>
<protein>
    <submittedName>
        <fullName evidence="1">Uncharacterized protein</fullName>
    </submittedName>
</protein>
<name>A0A3N6TIV7_BRACR</name>
<reference evidence="2 3" key="3">
    <citation type="journal article" date="2020" name="BMC Genomics">
        <title>Intraspecific diversification of the crop wild relative Brassica cretica Lam. using demographic model selection.</title>
        <authorList>
            <person name="Kioukis A."/>
            <person name="Michalopoulou V.A."/>
            <person name="Briers L."/>
            <person name="Pirintsos S."/>
            <person name="Studholme D.J."/>
            <person name="Pavlidis P."/>
            <person name="Sarris P.F."/>
        </authorList>
    </citation>
    <scope>NUCLEOTIDE SEQUENCE [LARGE SCALE GENOMIC DNA]</scope>
    <source>
        <strain evidence="3">cv. PFS-1207/04</strain>
        <strain evidence="2">PFS-1207/04</strain>
    </source>
</reference>
<dbReference type="OrthoDB" id="1110792at2759"/>
<comment type="caution">
    <text evidence="1">The sequence shown here is derived from an EMBL/GenBank/DDBJ whole genome shotgun (WGS) entry which is preliminary data.</text>
</comment>
<dbReference type="EMBL" id="QGKV02002055">
    <property type="protein sequence ID" value="KAF3494160.1"/>
    <property type="molecule type" value="Genomic_DNA"/>
</dbReference>
<gene>
    <name evidence="2" type="ORF">DY000_02055374</name>
    <name evidence="1" type="ORF">F2Q70_00040384</name>
</gene>
<keyword evidence="3" id="KW-1185">Reference proteome</keyword>
<organism evidence="1">
    <name type="scientific">Brassica cretica</name>
    <name type="common">Mustard</name>
    <dbReference type="NCBI Taxonomy" id="69181"/>
    <lineage>
        <taxon>Eukaryota</taxon>
        <taxon>Viridiplantae</taxon>
        <taxon>Streptophyta</taxon>
        <taxon>Embryophyta</taxon>
        <taxon>Tracheophyta</taxon>
        <taxon>Spermatophyta</taxon>
        <taxon>Magnoliopsida</taxon>
        <taxon>eudicotyledons</taxon>
        <taxon>Gunneridae</taxon>
        <taxon>Pentapetalae</taxon>
        <taxon>rosids</taxon>
        <taxon>malvids</taxon>
        <taxon>Brassicales</taxon>
        <taxon>Brassicaceae</taxon>
        <taxon>Brassiceae</taxon>
        <taxon>Brassica</taxon>
    </lineage>
</organism>
<dbReference type="EMBL" id="QGKY02000190">
    <property type="protein sequence ID" value="KAF2589097.1"/>
    <property type="molecule type" value="Genomic_DNA"/>
</dbReference>
<dbReference type="Proteomes" id="UP000266723">
    <property type="component" value="Unassembled WGS sequence"/>
</dbReference>
<sequence length="131" mass="15439">MHETLAREDVFFRVQTEAGGFEAARSLAIFEEPWRRLRVFFFFLGGIAERLREMGERTTNFSPEQRTEQFKLVRRMKLLKSDLRQLNKNHFSGISGRVKQQSCIVENLQRSLLTQPDPVTASEDHREREQP</sequence>
<evidence type="ECO:0000313" key="1">
    <source>
        <dbReference type="EMBL" id="KAF2589097.1"/>
    </source>
</evidence>
<proteinExistence type="predicted"/>
<reference evidence="2" key="2">
    <citation type="submission" date="2019-12" db="EMBL/GenBank/DDBJ databases">
        <authorList>
            <person name="Studholme D.J."/>
            <person name="Sarris P."/>
        </authorList>
    </citation>
    <scope>NUCLEOTIDE SEQUENCE</scope>
    <source>
        <strain evidence="2">PFS-1207/04</strain>
        <tissue evidence="2">Leaf</tissue>
    </source>
</reference>
<evidence type="ECO:0000313" key="2">
    <source>
        <dbReference type="EMBL" id="KAF3494160.1"/>
    </source>
</evidence>
<reference evidence="1" key="1">
    <citation type="submission" date="2019-12" db="EMBL/GenBank/DDBJ databases">
        <title>Genome sequencing and annotation of Brassica cretica.</title>
        <authorList>
            <person name="Studholme D.J."/>
            <person name="Sarris P.F."/>
        </authorList>
    </citation>
    <scope>NUCLEOTIDE SEQUENCE</scope>
    <source>
        <strain evidence="1">PFS-102/07</strain>
        <tissue evidence="1">Leaf</tissue>
    </source>
</reference>
<dbReference type="AlphaFoldDB" id="A0A3N6TIV7"/>
<evidence type="ECO:0000313" key="3">
    <source>
        <dbReference type="Proteomes" id="UP000266723"/>
    </source>
</evidence>